<proteinExistence type="predicted"/>
<dbReference type="RefSeq" id="WP_000394418.1">
    <property type="nucleotide sequence ID" value="NZ_BFUS01000108.1"/>
</dbReference>
<evidence type="ECO:0000313" key="2">
    <source>
        <dbReference type="Proteomes" id="UP000532204"/>
    </source>
</evidence>
<dbReference type="EMBL" id="AASEBA010000010">
    <property type="protein sequence ID" value="EFC9749022.1"/>
    <property type="molecule type" value="Genomic_DNA"/>
</dbReference>
<reference evidence="1 2" key="1">
    <citation type="submission" date="2019-05" db="EMBL/GenBank/DDBJ databases">
        <authorList>
            <consortium name="NARMS: The National Antimicrobial Resistance Monitoring System"/>
        </authorList>
    </citation>
    <scope>NUCLEOTIDE SEQUENCE [LARGE SCALE GENOMIC DNA]</scope>
    <source>
        <strain evidence="1 2">CVM N18EC122</strain>
    </source>
</reference>
<accession>A0A8S7K1N4</accession>
<comment type="caution">
    <text evidence="1">The sequence shown here is derived from an EMBL/GenBank/DDBJ whole genome shotgun (WGS) entry which is preliminary data.</text>
</comment>
<dbReference type="Proteomes" id="UP000532204">
    <property type="component" value="Unassembled WGS sequence"/>
</dbReference>
<sequence>MEFIRPVTIYSNKGATINYSGSEFAIILGDDSDENNPTADNFYQGDYTVTGIRFTGGERALGGIKIKSAVYTPKIRYCDFIDYGNASSYDIYAQFENWDILIEGCYKKTFYSRVAIGNFISIVGKKTDGSAYDGGNSRVTVRDCAMSAYDNQDLGYFAYINCVKGRVIGGSAHHSTGGILLGPAASGTLIDGFYCEVSTQYRPWVISVLSDKTNPANYLFPQSVTVRNVYVNMHKEKIGNAGKLIGVMDADVKLRDWSVTDCQISNFENGQVLIDRNDLNEQTGNTYARINPIFVPYNSGGGSKFIVTGKLTTAEDWSCGDIETGVWIPTVGGNATYYQQKGNYVRSGNIITATCHLGITLIGSGDGFRIGGLPYVSSNKAAYVGSTGYYNNLTTAVTALLPRVDANSSYITLTGATTLSGNMNIYQNVLGNNAEVIITVTYEID</sequence>
<evidence type="ECO:0000313" key="1">
    <source>
        <dbReference type="EMBL" id="EFC9749022.1"/>
    </source>
</evidence>
<gene>
    <name evidence="1" type="ORF">E6D34_06935</name>
</gene>
<name>A0A8S7K1N4_ECOLX</name>
<organism evidence="1 2">
    <name type="scientific">Escherichia coli</name>
    <dbReference type="NCBI Taxonomy" id="562"/>
    <lineage>
        <taxon>Bacteria</taxon>
        <taxon>Pseudomonadati</taxon>
        <taxon>Pseudomonadota</taxon>
        <taxon>Gammaproteobacteria</taxon>
        <taxon>Enterobacterales</taxon>
        <taxon>Enterobacteriaceae</taxon>
        <taxon>Escherichia</taxon>
    </lineage>
</organism>
<protein>
    <submittedName>
        <fullName evidence="1">Uncharacterized protein</fullName>
    </submittedName>
</protein>
<dbReference type="AlphaFoldDB" id="A0A8S7K1N4"/>